<sequence length="40" mass="3984">MINAAERESSASGNCSSSRAVERLRYPGDGGAGVVIATSG</sequence>
<feature type="region of interest" description="Disordered" evidence="1">
    <location>
        <begin position="1"/>
        <end position="40"/>
    </location>
</feature>
<dbReference type="AlphaFoldDB" id="A0A4U9DA75"/>
<accession>A0A4U9DA75</accession>
<reference evidence="2 3" key="1">
    <citation type="submission" date="2019-04" db="EMBL/GenBank/DDBJ databases">
        <authorList>
            <consortium name="Pathogen Informatics"/>
        </authorList>
    </citation>
    <scope>NUCLEOTIDE SEQUENCE [LARGE SCALE GENOMIC DNA]</scope>
    <source>
        <strain evidence="2 3">NCTC9185</strain>
    </source>
</reference>
<name>A0A4U9DA75_RAOTE</name>
<gene>
    <name evidence="2" type="ORF">NCTC9185_07678</name>
</gene>
<evidence type="ECO:0000313" key="2">
    <source>
        <dbReference type="EMBL" id="VTN15590.1"/>
    </source>
</evidence>
<dbReference type="EMBL" id="CABDVU010000001">
    <property type="protein sequence ID" value="VTN15590.1"/>
    <property type="molecule type" value="Genomic_DNA"/>
</dbReference>
<evidence type="ECO:0000256" key="1">
    <source>
        <dbReference type="SAM" id="MobiDB-lite"/>
    </source>
</evidence>
<organism evidence="2 3">
    <name type="scientific">Raoultella terrigena</name>
    <name type="common">Klebsiella terrigena</name>
    <dbReference type="NCBI Taxonomy" id="577"/>
    <lineage>
        <taxon>Bacteria</taxon>
        <taxon>Pseudomonadati</taxon>
        <taxon>Pseudomonadota</taxon>
        <taxon>Gammaproteobacteria</taxon>
        <taxon>Enterobacterales</taxon>
        <taxon>Enterobacteriaceae</taxon>
        <taxon>Klebsiella/Raoultella group</taxon>
        <taxon>Raoultella</taxon>
    </lineage>
</organism>
<dbReference type="Proteomes" id="UP000339249">
    <property type="component" value="Unassembled WGS sequence"/>
</dbReference>
<evidence type="ECO:0000313" key="3">
    <source>
        <dbReference type="Proteomes" id="UP000339249"/>
    </source>
</evidence>
<protein>
    <submittedName>
        <fullName evidence="2">Uncharacterized protein</fullName>
    </submittedName>
</protein>
<proteinExistence type="predicted"/>